<evidence type="ECO:0008006" key="3">
    <source>
        <dbReference type="Google" id="ProtNLM"/>
    </source>
</evidence>
<dbReference type="Proteomes" id="UP001595955">
    <property type="component" value="Unassembled WGS sequence"/>
</dbReference>
<reference evidence="2" key="1">
    <citation type="journal article" date="2019" name="Int. J. Syst. Evol. Microbiol.">
        <title>The Global Catalogue of Microorganisms (GCM) 10K type strain sequencing project: providing services to taxonomists for standard genome sequencing and annotation.</title>
        <authorList>
            <consortium name="The Broad Institute Genomics Platform"/>
            <consortium name="The Broad Institute Genome Sequencing Center for Infectious Disease"/>
            <person name="Wu L."/>
            <person name="Ma J."/>
        </authorList>
    </citation>
    <scope>NUCLEOTIDE SEQUENCE [LARGE SCALE GENOMIC DNA]</scope>
    <source>
        <strain evidence="2">JCM 3369</strain>
    </source>
</reference>
<accession>A0ABV9D4T0</accession>
<organism evidence="1 2">
    <name type="scientific">Georgenia faecalis</name>
    <dbReference type="NCBI Taxonomy" id="2483799"/>
    <lineage>
        <taxon>Bacteria</taxon>
        <taxon>Bacillati</taxon>
        <taxon>Actinomycetota</taxon>
        <taxon>Actinomycetes</taxon>
        <taxon>Micrococcales</taxon>
        <taxon>Bogoriellaceae</taxon>
        <taxon>Georgenia</taxon>
    </lineage>
</organism>
<gene>
    <name evidence="1" type="ORF">ACFO3F_00685</name>
</gene>
<evidence type="ECO:0000313" key="2">
    <source>
        <dbReference type="Proteomes" id="UP001595955"/>
    </source>
</evidence>
<evidence type="ECO:0000313" key="1">
    <source>
        <dbReference type="EMBL" id="MFC4553750.1"/>
    </source>
</evidence>
<sequence>MARTTRRPLVPLATAGLVVLLSGGCALVDPEREDSNFAQPADGNEVEITQALRAENLLVVTPEEGEPGRLSGALVNDTDEDVVFTLTVGDEQLEIDVPGEGTVLLGIDDPARVDAVPAAPGATAEIMLSAGVGGTVTTRVPVLDETLPQYEDYAP</sequence>
<name>A0ABV9D4T0_9MICO</name>
<comment type="caution">
    <text evidence="1">The sequence shown here is derived from an EMBL/GenBank/DDBJ whole genome shotgun (WGS) entry which is preliminary data.</text>
</comment>
<protein>
    <recommendedName>
        <fullName evidence="3">DNA modification methylase</fullName>
    </recommendedName>
</protein>
<dbReference type="EMBL" id="JBHSGF010000001">
    <property type="protein sequence ID" value="MFC4553750.1"/>
    <property type="molecule type" value="Genomic_DNA"/>
</dbReference>
<dbReference type="RefSeq" id="WP_127573325.1">
    <property type="nucleotide sequence ID" value="NZ_CP033325.1"/>
</dbReference>
<dbReference type="PROSITE" id="PS51257">
    <property type="entry name" value="PROKAR_LIPOPROTEIN"/>
    <property type="match status" value="1"/>
</dbReference>
<proteinExistence type="predicted"/>
<keyword evidence="2" id="KW-1185">Reference proteome</keyword>